<dbReference type="Pfam" id="PF00708">
    <property type="entry name" value="Acylphosphatase"/>
    <property type="match status" value="1"/>
</dbReference>
<feature type="active site" evidence="1">
    <location>
        <position position="34"/>
    </location>
</feature>
<dbReference type="EC" id="3.6.1.7" evidence="1 2"/>
<dbReference type="PANTHER" id="PTHR47268:SF4">
    <property type="entry name" value="ACYLPHOSPHATASE"/>
    <property type="match status" value="1"/>
</dbReference>
<evidence type="ECO:0000256" key="2">
    <source>
        <dbReference type="RuleBase" id="RU000553"/>
    </source>
</evidence>
<dbReference type="SUPFAM" id="SSF54975">
    <property type="entry name" value="Acylphosphatase/BLUF domain-like"/>
    <property type="match status" value="1"/>
</dbReference>
<feature type="region of interest" description="Disordered" evidence="4">
    <location>
        <begin position="86"/>
        <end position="105"/>
    </location>
</feature>
<comment type="similarity">
    <text evidence="3">Belongs to the acylphosphatase family.</text>
</comment>
<dbReference type="PROSITE" id="PS00151">
    <property type="entry name" value="ACYLPHOSPHATASE_2"/>
    <property type="match status" value="1"/>
</dbReference>
<gene>
    <name evidence="6" type="ORF">KTS45_06290</name>
</gene>
<evidence type="ECO:0000256" key="4">
    <source>
        <dbReference type="SAM" id="MobiDB-lite"/>
    </source>
</evidence>
<dbReference type="InterPro" id="IPR001792">
    <property type="entry name" value="Acylphosphatase-like_dom"/>
</dbReference>
<dbReference type="PROSITE" id="PS51160">
    <property type="entry name" value="ACYLPHOSPHATASE_3"/>
    <property type="match status" value="1"/>
</dbReference>
<evidence type="ECO:0000313" key="7">
    <source>
        <dbReference type="Proteomes" id="UP000766550"/>
    </source>
</evidence>
<evidence type="ECO:0000313" key="6">
    <source>
        <dbReference type="EMBL" id="MBV0923808.1"/>
    </source>
</evidence>
<dbReference type="PANTHER" id="PTHR47268">
    <property type="entry name" value="ACYLPHOSPHATASE"/>
    <property type="match status" value="1"/>
</dbReference>
<feature type="domain" description="Acylphosphatase-like" evidence="5">
    <location>
        <begin position="19"/>
        <end position="105"/>
    </location>
</feature>
<dbReference type="InterPro" id="IPR036046">
    <property type="entry name" value="Acylphosphatase-like_dom_sf"/>
</dbReference>
<proteinExistence type="inferred from homology"/>
<dbReference type="OrthoDB" id="6643at2157"/>
<evidence type="ECO:0000256" key="3">
    <source>
        <dbReference type="RuleBase" id="RU004168"/>
    </source>
</evidence>
<dbReference type="PROSITE" id="PS00150">
    <property type="entry name" value="ACYLPHOSPHATASE_1"/>
    <property type="match status" value="1"/>
</dbReference>
<dbReference type="EMBL" id="JAHQXF010000001">
    <property type="protein sequence ID" value="MBV0923808.1"/>
    <property type="molecule type" value="Genomic_DNA"/>
</dbReference>
<keyword evidence="1 2" id="KW-0378">Hydrolase</keyword>
<dbReference type="AlphaFoldDB" id="A0A8J7Y8P9"/>
<organism evidence="6 7">
    <name type="scientific">Haloarcula limicola</name>
    <dbReference type="NCBI Taxonomy" id="1429915"/>
    <lineage>
        <taxon>Archaea</taxon>
        <taxon>Methanobacteriati</taxon>
        <taxon>Methanobacteriota</taxon>
        <taxon>Stenosarchaea group</taxon>
        <taxon>Halobacteria</taxon>
        <taxon>Halobacteriales</taxon>
        <taxon>Haloarculaceae</taxon>
        <taxon>Haloarcula</taxon>
    </lineage>
</organism>
<comment type="caution">
    <text evidence="6">The sequence shown here is derived from an EMBL/GenBank/DDBJ whole genome shotgun (WGS) entry which is preliminary data.</text>
</comment>
<evidence type="ECO:0000256" key="1">
    <source>
        <dbReference type="PROSITE-ProRule" id="PRU00520"/>
    </source>
</evidence>
<accession>A0A8J7Y8P9</accession>
<protein>
    <recommendedName>
        <fullName evidence="1 2">Acylphosphatase</fullName>
        <ecNumber evidence="1 2">3.6.1.7</ecNumber>
    </recommendedName>
</protein>
<sequence length="105" mass="11772">MRHSVLPSPEANVSVTESRAHVFVEGDVQHVHFRDNAHETARAHDVEGWVRNLEDGRVEALFEGREEDVNTMIDWCERGPIKADVSGIEVEEGDPQGDLGGFEKH</sequence>
<comment type="catalytic activity">
    <reaction evidence="1 2">
        <text>an acyl phosphate + H2O = a carboxylate + phosphate + H(+)</text>
        <dbReference type="Rhea" id="RHEA:14965"/>
        <dbReference type="ChEBI" id="CHEBI:15377"/>
        <dbReference type="ChEBI" id="CHEBI:15378"/>
        <dbReference type="ChEBI" id="CHEBI:29067"/>
        <dbReference type="ChEBI" id="CHEBI:43474"/>
        <dbReference type="ChEBI" id="CHEBI:59918"/>
        <dbReference type="EC" id="3.6.1.7"/>
    </reaction>
</comment>
<keyword evidence="7" id="KW-1185">Reference proteome</keyword>
<dbReference type="InterPro" id="IPR017968">
    <property type="entry name" value="Acylphosphatase_CS"/>
</dbReference>
<dbReference type="GO" id="GO:0003998">
    <property type="term" value="F:acylphosphatase activity"/>
    <property type="evidence" value="ECO:0007669"/>
    <property type="project" value="UniProtKB-EC"/>
</dbReference>
<evidence type="ECO:0000259" key="5">
    <source>
        <dbReference type="PROSITE" id="PS51160"/>
    </source>
</evidence>
<dbReference type="InterPro" id="IPR020456">
    <property type="entry name" value="Acylphosphatase"/>
</dbReference>
<name>A0A8J7Y8P9_9EURY</name>
<feature type="active site" evidence="1">
    <location>
        <position position="52"/>
    </location>
</feature>
<dbReference type="Proteomes" id="UP000766550">
    <property type="component" value="Unassembled WGS sequence"/>
</dbReference>
<dbReference type="Gene3D" id="3.30.70.100">
    <property type="match status" value="1"/>
</dbReference>
<reference evidence="6 7" key="1">
    <citation type="submission" date="2021-06" db="EMBL/GenBank/DDBJ databases">
        <title>New haloarchaea isolates fom saline soil.</title>
        <authorList>
            <person name="Duran-Viseras A."/>
            <person name="Sanchez-Porro C.S."/>
            <person name="Ventosa A."/>
        </authorList>
    </citation>
    <scope>NUCLEOTIDE SEQUENCE [LARGE SCALE GENOMIC DNA]</scope>
    <source>
        <strain evidence="6 7">JCM 183640</strain>
    </source>
</reference>